<evidence type="ECO:0000256" key="2">
    <source>
        <dbReference type="ARBA" id="ARBA00004395"/>
    </source>
</evidence>
<dbReference type="Gene3D" id="1.10.8.20">
    <property type="entry name" value="N-terminal domain of phosphatidylinositol transfer protein sec14p"/>
    <property type="match status" value="1"/>
</dbReference>
<dbReference type="Proteomes" id="UP001054857">
    <property type="component" value="Unassembled WGS sequence"/>
</dbReference>
<dbReference type="AlphaFoldDB" id="A0AAD3HTW4"/>
<dbReference type="SUPFAM" id="SSF52087">
    <property type="entry name" value="CRAL/TRIO domain"/>
    <property type="match status" value="1"/>
</dbReference>
<gene>
    <name evidence="5" type="ORF">Agub_g15270</name>
</gene>
<comment type="similarity">
    <text evidence="3">Belongs to the SFH family.</text>
</comment>
<dbReference type="InterPro" id="IPR001251">
    <property type="entry name" value="CRAL-TRIO_dom"/>
</dbReference>
<reference evidence="5 6" key="1">
    <citation type="journal article" date="2021" name="Sci. Rep.">
        <title>Genome sequencing of the multicellular alga Astrephomene provides insights into convergent evolution of germ-soma differentiation.</title>
        <authorList>
            <person name="Yamashita S."/>
            <person name="Yamamoto K."/>
            <person name="Matsuzaki R."/>
            <person name="Suzuki S."/>
            <person name="Yamaguchi H."/>
            <person name="Hirooka S."/>
            <person name="Minakuchi Y."/>
            <person name="Miyagishima S."/>
            <person name="Kawachi M."/>
            <person name="Toyoda A."/>
            <person name="Nozaki H."/>
        </authorList>
    </citation>
    <scope>NUCLEOTIDE SEQUENCE [LARGE SCALE GENOMIC DNA]</scope>
    <source>
        <strain evidence="5 6">NIES-4017</strain>
    </source>
</reference>
<dbReference type="SUPFAM" id="SSF46938">
    <property type="entry name" value="CRAL/TRIO N-terminal domain"/>
    <property type="match status" value="1"/>
</dbReference>
<dbReference type="GO" id="GO:0000139">
    <property type="term" value="C:Golgi membrane"/>
    <property type="evidence" value="ECO:0007669"/>
    <property type="project" value="UniProtKB-SubCell"/>
</dbReference>
<keyword evidence="6" id="KW-1185">Reference proteome</keyword>
<dbReference type="InterPro" id="IPR051026">
    <property type="entry name" value="PI/PC_transfer"/>
</dbReference>
<evidence type="ECO:0000313" key="6">
    <source>
        <dbReference type="Proteomes" id="UP001054857"/>
    </source>
</evidence>
<dbReference type="SMART" id="SM01100">
    <property type="entry name" value="CRAL_TRIO_N"/>
    <property type="match status" value="1"/>
</dbReference>
<dbReference type="Pfam" id="PF03765">
    <property type="entry name" value="CRAL_TRIO_N"/>
    <property type="match status" value="1"/>
</dbReference>
<dbReference type="InterPro" id="IPR036865">
    <property type="entry name" value="CRAL-TRIO_dom_sf"/>
</dbReference>
<sequence length="344" mass="38392">MSWFSHSPTPHRVQTEEEAFWYLNLTSEQQSAYEKFHEHLQQTSALLAGHDDRYTLLRFLKARQWDVGRATTMYQNMVNWRKEHRTDEVYQTFTFEEEEAVVAHYPHFYHKCDRYGRPVYIELLGQADPARILEATSLERLLDYHICEWERLKRQILPACSQLAGRPIITKCVILDLKGVSMKSFGTAAQRILRAVAAIDQDYYCESLGQMFIINTPTVFRLIWAVVNPLLEDRTRRKIAILGSDYLPTLTQLVAEEDLPACLGGKSERQDMRTNIGPWTEVVLQASSSGGAAVAPAAGRQCGDSAQGGEGRCGAAVEPQAVAVAADAAAAAPAEPAPLPPANG</sequence>
<evidence type="ECO:0000256" key="3">
    <source>
        <dbReference type="ARBA" id="ARBA00038020"/>
    </source>
</evidence>
<dbReference type="EMBL" id="BMAR01000070">
    <property type="protein sequence ID" value="GFR52717.1"/>
    <property type="molecule type" value="Genomic_DNA"/>
</dbReference>
<dbReference type="PANTHER" id="PTHR45657:SF1">
    <property type="entry name" value="CRAL-TRIO DOMAIN-CONTAINING PROTEIN YKL091C-RELATED"/>
    <property type="match status" value="1"/>
</dbReference>
<feature type="domain" description="CRAL-TRIO" evidence="4">
    <location>
        <begin position="97"/>
        <end position="271"/>
    </location>
</feature>
<proteinExistence type="inferred from homology"/>
<dbReference type="InterPro" id="IPR011074">
    <property type="entry name" value="CRAL/TRIO_N_dom"/>
</dbReference>
<dbReference type="PROSITE" id="PS50191">
    <property type="entry name" value="CRAL_TRIO"/>
    <property type="match status" value="1"/>
</dbReference>
<comment type="subcellular location">
    <subcellularLocation>
        <location evidence="1">Cell membrane</location>
        <topology evidence="1">Peripheral membrane protein</topology>
    </subcellularLocation>
    <subcellularLocation>
        <location evidence="2">Golgi apparatus membrane</location>
        <topology evidence="2">Peripheral membrane protein</topology>
    </subcellularLocation>
</comment>
<dbReference type="GO" id="GO:0005886">
    <property type="term" value="C:plasma membrane"/>
    <property type="evidence" value="ECO:0007669"/>
    <property type="project" value="UniProtKB-SubCell"/>
</dbReference>
<protein>
    <recommendedName>
        <fullName evidence="4">CRAL-TRIO domain-containing protein</fullName>
    </recommendedName>
</protein>
<evidence type="ECO:0000259" key="4">
    <source>
        <dbReference type="PROSITE" id="PS50191"/>
    </source>
</evidence>
<dbReference type="Gene3D" id="3.40.525.10">
    <property type="entry name" value="CRAL-TRIO lipid binding domain"/>
    <property type="match status" value="1"/>
</dbReference>
<organism evidence="5 6">
    <name type="scientific">Astrephomene gubernaculifera</name>
    <dbReference type="NCBI Taxonomy" id="47775"/>
    <lineage>
        <taxon>Eukaryota</taxon>
        <taxon>Viridiplantae</taxon>
        <taxon>Chlorophyta</taxon>
        <taxon>core chlorophytes</taxon>
        <taxon>Chlorophyceae</taxon>
        <taxon>CS clade</taxon>
        <taxon>Chlamydomonadales</taxon>
        <taxon>Astrephomenaceae</taxon>
        <taxon>Astrephomene</taxon>
    </lineage>
</organism>
<dbReference type="PRINTS" id="PR00180">
    <property type="entry name" value="CRETINALDHBP"/>
</dbReference>
<evidence type="ECO:0000313" key="5">
    <source>
        <dbReference type="EMBL" id="GFR52717.1"/>
    </source>
</evidence>
<dbReference type="InterPro" id="IPR036273">
    <property type="entry name" value="CRAL/TRIO_N_dom_sf"/>
</dbReference>
<dbReference type="SMART" id="SM00516">
    <property type="entry name" value="SEC14"/>
    <property type="match status" value="1"/>
</dbReference>
<comment type="caution">
    <text evidence="5">The sequence shown here is derived from an EMBL/GenBank/DDBJ whole genome shotgun (WGS) entry which is preliminary data.</text>
</comment>
<dbReference type="PANTHER" id="PTHR45657">
    <property type="entry name" value="CRAL-TRIO DOMAIN-CONTAINING PROTEIN YKL091C-RELATED"/>
    <property type="match status" value="1"/>
</dbReference>
<accession>A0AAD3HTW4</accession>
<evidence type="ECO:0000256" key="1">
    <source>
        <dbReference type="ARBA" id="ARBA00004202"/>
    </source>
</evidence>
<name>A0AAD3HTW4_9CHLO</name>
<dbReference type="Pfam" id="PF00650">
    <property type="entry name" value="CRAL_TRIO"/>
    <property type="match status" value="1"/>
</dbReference>
<dbReference type="CDD" id="cd00170">
    <property type="entry name" value="SEC14"/>
    <property type="match status" value="1"/>
</dbReference>